<organism evidence="1 2">
    <name type="scientific">Oceanisphaera sediminis</name>
    <dbReference type="NCBI Taxonomy" id="981381"/>
    <lineage>
        <taxon>Bacteria</taxon>
        <taxon>Pseudomonadati</taxon>
        <taxon>Pseudomonadota</taxon>
        <taxon>Gammaproteobacteria</taxon>
        <taxon>Aeromonadales</taxon>
        <taxon>Aeromonadaceae</taxon>
        <taxon>Oceanisphaera</taxon>
    </lineage>
</organism>
<keyword evidence="2" id="KW-1185">Reference proteome</keyword>
<accession>A0ABP7EST8</accession>
<evidence type="ECO:0000313" key="2">
    <source>
        <dbReference type="Proteomes" id="UP001501479"/>
    </source>
</evidence>
<gene>
    <name evidence="1" type="ORF">GCM10022421_34370</name>
</gene>
<dbReference type="EMBL" id="BAABDS010000052">
    <property type="protein sequence ID" value="GAA3722746.1"/>
    <property type="molecule type" value="Genomic_DNA"/>
</dbReference>
<reference evidence="2" key="1">
    <citation type="journal article" date="2019" name="Int. J. Syst. Evol. Microbiol.">
        <title>The Global Catalogue of Microorganisms (GCM) 10K type strain sequencing project: providing services to taxonomists for standard genome sequencing and annotation.</title>
        <authorList>
            <consortium name="The Broad Institute Genomics Platform"/>
            <consortium name="The Broad Institute Genome Sequencing Center for Infectious Disease"/>
            <person name="Wu L."/>
            <person name="Ma J."/>
        </authorList>
    </citation>
    <scope>NUCLEOTIDE SEQUENCE [LARGE SCALE GENOMIC DNA]</scope>
    <source>
        <strain evidence="2">JCM 17329</strain>
    </source>
</reference>
<protein>
    <submittedName>
        <fullName evidence="1">Uncharacterized protein</fullName>
    </submittedName>
</protein>
<evidence type="ECO:0000313" key="1">
    <source>
        <dbReference type="EMBL" id="GAA3722746.1"/>
    </source>
</evidence>
<sequence length="47" mass="5208">MSSRKTKRTMAVWESDQLIVVINDEGADSYISEKQTHALNKVGSDPA</sequence>
<proteinExistence type="predicted"/>
<comment type="caution">
    <text evidence="1">The sequence shown here is derived from an EMBL/GenBank/DDBJ whole genome shotgun (WGS) entry which is preliminary data.</text>
</comment>
<dbReference type="Proteomes" id="UP001501479">
    <property type="component" value="Unassembled WGS sequence"/>
</dbReference>
<name>A0ABP7EST8_9GAMM</name>